<dbReference type="Proteomes" id="UP000886885">
    <property type="component" value="Chromosome 5D"/>
</dbReference>
<feature type="region of interest" description="Disordered" evidence="4">
    <location>
        <begin position="319"/>
        <end position="339"/>
    </location>
</feature>
<feature type="region of interest" description="Disordered" evidence="4">
    <location>
        <begin position="500"/>
        <end position="524"/>
    </location>
</feature>
<dbReference type="PANTHER" id="PTHR31580:SF4">
    <property type="entry name" value="FILAMENT-LIKE PLANT PROTEIN 6"/>
    <property type="match status" value="1"/>
</dbReference>
<evidence type="ECO:0000313" key="6">
    <source>
        <dbReference type="Proteomes" id="UP000886885"/>
    </source>
</evidence>
<evidence type="ECO:0000256" key="2">
    <source>
        <dbReference type="ARBA" id="ARBA00023054"/>
    </source>
</evidence>
<feature type="compositionally biased region" description="Polar residues" evidence="4">
    <location>
        <begin position="500"/>
        <end position="515"/>
    </location>
</feature>
<comment type="caution">
    <text evidence="5">The sequence shown here is derived from an EMBL/GenBank/DDBJ whole genome shotgun (WGS) entry which is preliminary data.</text>
</comment>
<name>A0A8X7ZRR5_POPTO</name>
<evidence type="ECO:0000313" key="5">
    <source>
        <dbReference type="EMBL" id="KAG6774704.1"/>
    </source>
</evidence>
<feature type="compositionally biased region" description="Basic and acidic residues" evidence="4">
    <location>
        <begin position="1"/>
        <end position="18"/>
    </location>
</feature>
<feature type="compositionally biased region" description="Polar residues" evidence="4">
    <location>
        <begin position="1038"/>
        <end position="1056"/>
    </location>
</feature>
<keyword evidence="6" id="KW-1185">Reference proteome</keyword>
<proteinExistence type="inferred from homology"/>
<comment type="similarity">
    <text evidence="1">Belongs to the FPP family.</text>
</comment>
<feature type="coiled-coil region" evidence="3">
    <location>
        <begin position="135"/>
        <end position="166"/>
    </location>
</feature>
<accession>A0A8X7ZRR5</accession>
<feature type="compositionally biased region" description="Low complexity" evidence="4">
    <location>
        <begin position="1086"/>
        <end position="1098"/>
    </location>
</feature>
<feature type="coiled-coil region" evidence="3">
    <location>
        <begin position="800"/>
        <end position="911"/>
    </location>
</feature>
<reference evidence="5" key="1">
    <citation type="journal article" date="2020" name="bioRxiv">
        <title>Hybrid origin of Populus tomentosa Carr. identified through genome sequencing and phylogenomic analysis.</title>
        <authorList>
            <person name="An X."/>
            <person name="Gao K."/>
            <person name="Chen Z."/>
            <person name="Li J."/>
            <person name="Yang X."/>
            <person name="Yang X."/>
            <person name="Zhou J."/>
            <person name="Guo T."/>
            <person name="Zhao T."/>
            <person name="Huang S."/>
            <person name="Miao D."/>
            <person name="Khan W.U."/>
            <person name="Rao P."/>
            <person name="Ye M."/>
            <person name="Lei B."/>
            <person name="Liao W."/>
            <person name="Wang J."/>
            <person name="Ji L."/>
            <person name="Li Y."/>
            <person name="Guo B."/>
            <person name="Mustafa N.S."/>
            <person name="Li S."/>
            <person name="Yun Q."/>
            <person name="Keller S.R."/>
            <person name="Mao J."/>
            <person name="Zhang R."/>
            <person name="Strauss S.H."/>
        </authorList>
    </citation>
    <scope>NUCLEOTIDE SEQUENCE</scope>
    <source>
        <strain evidence="5">GM15</strain>
        <tissue evidence="5">Leaf</tissue>
    </source>
</reference>
<feature type="region of interest" description="Disordered" evidence="4">
    <location>
        <begin position="1037"/>
        <end position="1098"/>
    </location>
</feature>
<dbReference type="Pfam" id="PF05911">
    <property type="entry name" value="FPP"/>
    <property type="match status" value="1"/>
</dbReference>
<feature type="compositionally biased region" description="Basic and acidic residues" evidence="4">
    <location>
        <begin position="27"/>
        <end position="36"/>
    </location>
</feature>
<feature type="coiled-coil region" evidence="3">
    <location>
        <begin position="51"/>
        <end position="85"/>
    </location>
</feature>
<feature type="coiled-coil region" evidence="3">
    <location>
        <begin position="203"/>
        <end position="269"/>
    </location>
</feature>
<protein>
    <recommendedName>
        <fullName evidence="7">Filament-like plant protein 4</fullName>
    </recommendedName>
</protein>
<evidence type="ECO:0000256" key="4">
    <source>
        <dbReference type="SAM" id="MobiDB-lite"/>
    </source>
</evidence>
<dbReference type="InterPro" id="IPR008587">
    <property type="entry name" value="FPP_plant"/>
</dbReference>
<evidence type="ECO:0000256" key="3">
    <source>
        <dbReference type="SAM" id="Coils"/>
    </source>
</evidence>
<organism evidence="5 6">
    <name type="scientific">Populus tomentosa</name>
    <name type="common">Chinese white poplar</name>
    <dbReference type="NCBI Taxonomy" id="118781"/>
    <lineage>
        <taxon>Eukaryota</taxon>
        <taxon>Viridiplantae</taxon>
        <taxon>Streptophyta</taxon>
        <taxon>Embryophyta</taxon>
        <taxon>Tracheophyta</taxon>
        <taxon>Spermatophyta</taxon>
        <taxon>Magnoliopsida</taxon>
        <taxon>eudicotyledons</taxon>
        <taxon>Gunneridae</taxon>
        <taxon>Pentapetalae</taxon>
        <taxon>rosids</taxon>
        <taxon>fabids</taxon>
        <taxon>Malpighiales</taxon>
        <taxon>Salicaceae</taxon>
        <taxon>Saliceae</taxon>
        <taxon>Populus</taxon>
    </lineage>
</organism>
<gene>
    <name evidence="5" type="ORF">POTOM_022070</name>
</gene>
<dbReference type="EMBL" id="JAAWWB010000010">
    <property type="protein sequence ID" value="KAG6774704.1"/>
    <property type="molecule type" value="Genomic_DNA"/>
</dbReference>
<keyword evidence="2 3" id="KW-0175">Coiled coil</keyword>
<dbReference type="OrthoDB" id="1926355at2759"/>
<dbReference type="PANTHER" id="PTHR31580">
    <property type="entry name" value="FILAMENT-LIKE PLANT PROTEIN 4"/>
    <property type="match status" value="1"/>
</dbReference>
<evidence type="ECO:0008006" key="7">
    <source>
        <dbReference type="Google" id="ProtNLM"/>
    </source>
</evidence>
<evidence type="ECO:0000256" key="1">
    <source>
        <dbReference type="ARBA" id="ARBA00005921"/>
    </source>
</evidence>
<feature type="region of interest" description="Disordered" evidence="4">
    <location>
        <begin position="1"/>
        <end position="38"/>
    </location>
</feature>
<dbReference type="AlphaFoldDB" id="A0A8X7ZRR5"/>
<sequence length="1098" mass="122088">MDRRSWPWKKKSSDKTEKAAAAADSGGSREEKDSYKKPSCVQISLESYTHLTSLEDQVKTYEEQVQKLEGEIKDLNEKLSATHSEMTTKENLVKQHAKVAEEAVSGWEKAEAEALALKNHLESVTLSKLTAEDRASHLDGALKECMRQIRNLKEEHEQRVQEIVLNKNKKLDKIKMDFEAKIATLDQELLRSAAENAALSRSLQEHANMLIKISEEKSQAEAEIELLKSNIESCEREINSHKYELHVISKELEIRNEEKNMSIRSAEAANKQHMEGVKKVAKLESECQRLRGLVRKKLPGPAALAQMKLEVESLGRDYGDSRLRRSPVKPPSPRSSSVTEFSLDNVQKFHKENEFLTERLFAMEEETKMLKEALAKRNSELQASRNLCAKTASKLQGLEGQFHISNQLKSSPKSIIQVPAEGYSSQNISNPPSLITMYEDGNDDTQSCADSWATTSISEFSNFKKDNHSEKLNKAENAKHLELMDDFLEMEKLACLNADSAASTSNSPNNKTSEVANRDASGEISLQKEDTLSEEKHNLDPQVNHLSCNKDSSADADLSSFMKLQLRISTLLDSGSKKADIGKILEDIKQVVQDAETGASCVSKEAHCSDATTHDRQTCPEDAGIMGEKEIELSQESKTAAQIMHTVSQELLPAISQIHDFVLLLGKEAMAVHDTSCDSIGLSQKIKEFSITCNKVLYSDRSLVDFVSDLAHVLALASGLRFNVLGYKGNEAEISSPDCIDKIALPENKVVQKNSSVETYQNGCANISSPTSNPEVPDDGNLVLGYGSNTTSCKVSLEEFEELKSEKDNMAMDLARCTENFEMTKSQLHETEQLLAEVKSQLASAQKSNSLAETQLKCMTESYRSLETRAQELETEVNLLRLKTETLENELQEEKKSHQGVLTRCKELEKQLQTNESSTVTDIECKQMLAIFNVILGVWTRSVQRAKLEVLFQEKEIAAAAEKLAECQETIFLLGKQLNSLCPQTEIMGSPYSERSQIGDVFAEDEPTTSDMNLQDFDQAEMDTGGLANIHKAGAESPINSYNQPCSPSDTESSLLRSPVGSKPPKHRPTKSSSSAPTLEKHSRGFSRFFSSKGKNGY</sequence>